<keyword evidence="2" id="KW-0843">Virulence</keyword>
<protein>
    <submittedName>
        <fullName evidence="5">Uncharacterized protein</fullName>
    </submittedName>
</protein>
<evidence type="ECO:0000256" key="3">
    <source>
        <dbReference type="SAM" id="MobiDB-lite"/>
    </source>
</evidence>
<keyword evidence="6" id="KW-1185">Reference proteome</keyword>
<keyword evidence="4" id="KW-0732">Signal</keyword>
<name>A0A1Q8S6U0_9PEZI</name>
<reference evidence="5 6" key="1">
    <citation type="submission" date="2016-11" db="EMBL/GenBank/DDBJ databases">
        <title>Draft Genome Assembly of Colletotrichum chlorophyti a pathogen of herbaceous plants.</title>
        <authorList>
            <person name="Gan P."/>
            <person name="Narusaka M."/>
            <person name="Tsushima A."/>
            <person name="Narusaka Y."/>
            <person name="Takano Y."/>
            <person name="Shirasu K."/>
        </authorList>
    </citation>
    <scope>NUCLEOTIDE SEQUENCE [LARGE SCALE GENOMIC DNA]</scope>
    <source>
        <strain evidence="5 6">NTL11</strain>
    </source>
</reference>
<organism evidence="5 6">
    <name type="scientific">Colletotrichum chlorophyti</name>
    <dbReference type="NCBI Taxonomy" id="708187"/>
    <lineage>
        <taxon>Eukaryota</taxon>
        <taxon>Fungi</taxon>
        <taxon>Dikarya</taxon>
        <taxon>Ascomycota</taxon>
        <taxon>Pezizomycotina</taxon>
        <taxon>Sordariomycetes</taxon>
        <taxon>Hypocreomycetidae</taxon>
        <taxon>Glomerellales</taxon>
        <taxon>Glomerellaceae</taxon>
        <taxon>Colletotrichum</taxon>
    </lineage>
</organism>
<dbReference type="PIRSF" id="PIRSF029958">
    <property type="entry name" value="Necrosis-inducing_protein"/>
    <property type="match status" value="1"/>
</dbReference>
<gene>
    <name evidence="5" type="ORF">CCHL11_02204</name>
</gene>
<comment type="caution">
    <text evidence="5">The sequence shown here is derived from an EMBL/GenBank/DDBJ whole genome shotgun (WGS) entry which is preliminary data.</text>
</comment>
<dbReference type="PANTHER" id="PTHR33657:SF8">
    <property type="entry name" value="DOMAIN PROTEIN, PUTATIVE (AFU_ORTHOLOGUE AFUA_5G00600)-RELATED"/>
    <property type="match status" value="1"/>
</dbReference>
<evidence type="ECO:0000313" key="6">
    <source>
        <dbReference type="Proteomes" id="UP000186583"/>
    </source>
</evidence>
<evidence type="ECO:0000313" key="5">
    <source>
        <dbReference type="EMBL" id="OLN97159.1"/>
    </source>
</evidence>
<evidence type="ECO:0000256" key="4">
    <source>
        <dbReference type="SAM" id="SignalP"/>
    </source>
</evidence>
<dbReference type="InterPro" id="IPR008701">
    <property type="entry name" value="NPP1"/>
</dbReference>
<feature type="compositionally biased region" description="Basic and acidic residues" evidence="3">
    <location>
        <begin position="162"/>
        <end position="175"/>
    </location>
</feature>
<sequence>MLLAALLPVLALVSSVLSGPVDRVLERRKEVSHDSLNPSLQKVQDNATGKAIERFNPLLHISHGCQPYTAVNDAGDTSGGLKPTGSSNGGCKDTSKGQTYARGAWHKEKFGIMYAWYFPKDMPTDGVSIGAHRHDWESIVVWLNDPAATDPTILGGAASGHGEFKKTTSPQREGDSVKADYFTQGILNHELQFADAAGRKYPVLDWDAMAPAARTALSDTDFGNANVPFKDENFITNLDKALI</sequence>
<feature type="region of interest" description="Disordered" evidence="3">
    <location>
        <begin position="156"/>
        <end position="175"/>
    </location>
</feature>
<dbReference type="EMBL" id="MPGH01000011">
    <property type="protein sequence ID" value="OLN97159.1"/>
    <property type="molecule type" value="Genomic_DNA"/>
</dbReference>
<accession>A0A1Q8S6U0</accession>
<dbReference type="STRING" id="708187.A0A1Q8S6U0"/>
<dbReference type="Proteomes" id="UP000186583">
    <property type="component" value="Unassembled WGS sequence"/>
</dbReference>
<dbReference type="PANTHER" id="PTHR33657">
    <property type="entry name" value="DOMAIN PROTEIN, PUTATIVE (AFU_ORTHOLOGUE AFUA_5G00600)-RELATED"/>
    <property type="match status" value="1"/>
</dbReference>
<feature type="signal peptide" evidence="4">
    <location>
        <begin position="1"/>
        <end position="18"/>
    </location>
</feature>
<proteinExistence type="inferred from homology"/>
<dbReference type="AlphaFoldDB" id="A0A1Q8S6U0"/>
<dbReference type="Pfam" id="PF05630">
    <property type="entry name" value="NPP1"/>
    <property type="match status" value="1"/>
</dbReference>
<dbReference type="OrthoDB" id="89086at2759"/>
<feature type="chain" id="PRO_5013136120" evidence="4">
    <location>
        <begin position="19"/>
        <end position="243"/>
    </location>
</feature>
<evidence type="ECO:0000256" key="2">
    <source>
        <dbReference type="ARBA" id="ARBA00023026"/>
    </source>
</evidence>
<evidence type="ECO:0000256" key="1">
    <source>
        <dbReference type="ARBA" id="ARBA00009520"/>
    </source>
</evidence>
<comment type="similarity">
    <text evidence="1">Belongs to the Necrosis inducing protein (NPP1) family.</text>
</comment>